<comment type="similarity">
    <text evidence="2">Belongs to the TAF4 family.</text>
</comment>
<reference evidence="9" key="4">
    <citation type="submission" date="2015-06" db="UniProtKB">
        <authorList>
            <consortium name="EnsemblMetazoa"/>
        </authorList>
    </citation>
    <scope>IDENTIFICATION</scope>
</reference>
<evidence type="ECO:0000313" key="9">
    <source>
        <dbReference type="EnsemblMetazoa" id="ADAC002025-PA"/>
    </source>
</evidence>
<dbReference type="GO" id="GO:0046982">
    <property type="term" value="F:protein heterodimerization activity"/>
    <property type="evidence" value="ECO:0007669"/>
    <property type="project" value="InterPro"/>
</dbReference>
<dbReference type="PANTHER" id="PTHR15138">
    <property type="entry name" value="TRANSCRIPTION INITIATION FACTOR TFIID SUBUNIT 4"/>
    <property type="match status" value="1"/>
</dbReference>
<dbReference type="FunFam" id="1.10.20.10:FF:000015">
    <property type="entry name" value="Transcription initiation factor TFIID subunit 4B"/>
    <property type="match status" value="1"/>
</dbReference>
<evidence type="ECO:0000259" key="7">
    <source>
        <dbReference type="PROSITE" id="PS51119"/>
    </source>
</evidence>
<dbReference type="Gene3D" id="1.10.20.10">
    <property type="entry name" value="Histone, subunit A"/>
    <property type="match status" value="1"/>
</dbReference>
<evidence type="ECO:0000256" key="5">
    <source>
        <dbReference type="ARBA" id="ARBA00023242"/>
    </source>
</evidence>
<dbReference type="InterPro" id="IPR009072">
    <property type="entry name" value="Histone-fold"/>
</dbReference>
<dbReference type="STRING" id="43151.W5JP73"/>
<feature type="region of interest" description="Disordered" evidence="6">
    <location>
        <begin position="1122"/>
        <end position="1163"/>
    </location>
</feature>
<keyword evidence="5" id="KW-0539">Nucleus</keyword>
<dbReference type="eggNOG" id="KOG2341">
    <property type="taxonomic scope" value="Eukaryota"/>
</dbReference>
<name>W5JP73_ANODA</name>
<dbReference type="HOGENOM" id="CLU_012027_0_0_1"/>
<keyword evidence="4" id="KW-0804">Transcription</keyword>
<feature type="region of interest" description="Disordered" evidence="6">
    <location>
        <begin position="1067"/>
        <end position="1105"/>
    </location>
</feature>
<gene>
    <name evidence="8" type="ORF">AND_002025</name>
</gene>
<feature type="compositionally biased region" description="Basic and acidic residues" evidence="6">
    <location>
        <begin position="1088"/>
        <end position="1105"/>
    </location>
</feature>
<dbReference type="GO" id="GO:0003677">
    <property type="term" value="F:DNA binding"/>
    <property type="evidence" value="ECO:0007669"/>
    <property type="project" value="TreeGrafter"/>
</dbReference>
<dbReference type="InterPro" id="IPR003894">
    <property type="entry name" value="TAFH_NHR1"/>
</dbReference>
<dbReference type="PANTHER" id="PTHR15138:SF14">
    <property type="entry name" value="TRANSCRIPTION INITIATION FACTOR TFIID SUBUNIT 4"/>
    <property type="match status" value="1"/>
</dbReference>
<accession>W5JP73</accession>
<dbReference type="EMBL" id="ADMH02000498">
    <property type="protein sequence ID" value="ETN66192.1"/>
    <property type="molecule type" value="Genomic_DNA"/>
</dbReference>
<feature type="region of interest" description="Disordered" evidence="6">
    <location>
        <begin position="46"/>
        <end position="77"/>
    </location>
</feature>
<dbReference type="SMART" id="SM00549">
    <property type="entry name" value="TAFH"/>
    <property type="match status" value="1"/>
</dbReference>
<dbReference type="GO" id="GO:0016251">
    <property type="term" value="F:RNA polymerase II general transcription initiation factor activity"/>
    <property type="evidence" value="ECO:0007669"/>
    <property type="project" value="TreeGrafter"/>
</dbReference>
<dbReference type="FunFam" id="1.20.120.1110:FF:000004">
    <property type="entry name" value="TBP-associated factor 4, isoform F"/>
    <property type="match status" value="1"/>
</dbReference>
<evidence type="ECO:0000256" key="6">
    <source>
        <dbReference type="SAM" id="MobiDB-lite"/>
    </source>
</evidence>
<feature type="domain" description="TAFH" evidence="7">
    <location>
        <begin position="467"/>
        <end position="563"/>
    </location>
</feature>
<feature type="compositionally biased region" description="Basic and acidic residues" evidence="6">
    <location>
        <begin position="1067"/>
        <end position="1080"/>
    </location>
</feature>
<evidence type="ECO:0000313" key="10">
    <source>
        <dbReference type="Proteomes" id="UP000000673"/>
    </source>
</evidence>
<reference evidence="8 10" key="1">
    <citation type="journal article" date="2010" name="BMC Genomics">
        <title>Combination of measures distinguishes pre-miRNAs from other stem-loops in the genome of the newly sequenced Anopheles darlingi.</title>
        <authorList>
            <person name="Mendes N.D."/>
            <person name="Freitas A.T."/>
            <person name="Vasconcelos A.T."/>
            <person name="Sagot M.F."/>
        </authorList>
    </citation>
    <scope>NUCLEOTIDE SEQUENCE</scope>
</reference>
<dbReference type="OMA" id="ISNSHMA"/>
<evidence type="ECO:0000256" key="2">
    <source>
        <dbReference type="ARBA" id="ARBA00006178"/>
    </source>
</evidence>
<evidence type="ECO:0000256" key="4">
    <source>
        <dbReference type="ARBA" id="ARBA00023163"/>
    </source>
</evidence>
<proteinExistence type="inferred from homology"/>
<dbReference type="GO" id="GO:0005669">
    <property type="term" value="C:transcription factor TFIID complex"/>
    <property type="evidence" value="ECO:0007669"/>
    <property type="project" value="InterPro"/>
</dbReference>
<reference evidence="8" key="2">
    <citation type="submission" date="2010-05" db="EMBL/GenBank/DDBJ databases">
        <authorList>
            <person name="Almeida L.G."/>
            <person name="Nicolas M.F."/>
            <person name="Souza R.C."/>
            <person name="Vasconcelos A.T.R."/>
        </authorList>
    </citation>
    <scope>NUCLEOTIDE SEQUENCE</scope>
</reference>
<dbReference type="Proteomes" id="UP000000673">
    <property type="component" value="Unassembled WGS sequence"/>
</dbReference>
<dbReference type="Gene3D" id="1.20.120.1110">
    <property type="entry name" value="TAFH/NHR1 domain"/>
    <property type="match status" value="1"/>
</dbReference>
<dbReference type="AlphaFoldDB" id="W5JP73"/>
<feature type="compositionally biased region" description="Low complexity" evidence="6">
    <location>
        <begin position="1137"/>
        <end position="1150"/>
    </location>
</feature>
<dbReference type="FunCoup" id="W5JP73">
    <property type="interactions" value="1951"/>
</dbReference>
<feature type="region of interest" description="Disordered" evidence="6">
    <location>
        <begin position="411"/>
        <end position="469"/>
    </location>
</feature>
<dbReference type="SUPFAM" id="SSF47113">
    <property type="entry name" value="Histone-fold"/>
    <property type="match status" value="1"/>
</dbReference>
<dbReference type="Pfam" id="PF07531">
    <property type="entry name" value="TAFH"/>
    <property type="match status" value="1"/>
</dbReference>
<dbReference type="PROSITE" id="PS51119">
    <property type="entry name" value="TAFH"/>
    <property type="match status" value="1"/>
</dbReference>
<dbReference type="SUPFAM" id="SSF158553">
    <property type="entry name" value="TAFH domain-like"/>
    <property type="match status" value="1"/>
</dbReference>
<keyword evidence="10" id="KW-1185">Reference proteome</keyword>
<feature type="compositionally biased region" description="Basic and acidic residues" evidence="6">
    <location>
        <begin position="65"/>
        <end position="77"/>
    </location>
</feature>
<evidence type="ECO:0000256" key="3">
    <source>
        <dbReference type="ARBA" id="ARBA00023015"/>
    </source>
</evidence>
<dbReference type="VEuPathDB" id="VectorBase:ADAC002025"/>
<sequence length="1194" mass="124309">MASANNFLEEALKSAVDESAVNAIVGTLENQLDVNTNLVQQVGSVGKSETGAGTGESGVKIQSSAKHETAAASPKRDLVGGLANGEKIVVSNNNTITANNNTASKSVLPKPPPRNNSGSVVIAGGGARGGGNINIISQQIVVPPPPFNVPPTSQKQLQTSSNMPKNEPVKLVYPANMNNNRVTLTPGLSNGTITVSQPQPQSGNGGVSGPPTPTLIIKNQQTNAVMNPGTPGIVTVSKPMNNQATPNIVGLPGVQIVNVRPGAQPTQAQQKTVAAVSPRVVIGSQPIVSTRPPNASAITLSALQGQQGSTLLLKNEQGQFQLLRIGPAPTGTQITPASLTPSSTNQTIRLQTVPATHASGTGTIIVSSHSGTTTQTNYISTQPTPVASVAPVPALAAQQNITITHTSASPATVLSTQQQPQQQPQQQQQQHSSTGSVGGQQTSQQQQQQPTVVVTTTPAVTQQRNSLDNTKEKCSKFLTNLIELSKREPTKVEQNVRTLIQELVDANVDPAEFCERLERLLNASPQPCLIGFLKKSLPLLRQSLVTKEITIEGINPPSAAVAFAGTALSSIPAQIRPVAPTIVSQGSMIGQTQIRMLTTQSGVTTLPRIGQTTIRPAAPIRIQTPLQQQSTVASGGTTIVGQPRTTTLTAQQIRPNVTTIGHTTIVQTAGQQLPQTISTTPPALLPVSGNAKFNASAQQQIRTTTPITSRTLTSIGGTTVTTTGKQILQSQSVNQIRGQTPVASVAAVAAAAAAAASGSSATQVKQVTAITGGGNVVVSLNQNPPPMQPVSGLGGGSSQGGSLMVSGTQAMPALTLTSAASAAGFGVSGGVVSGVKTASAVSSAIVLNSSSTVSTTAASASIGSGTAVSAGLPTASGTTLATPGLTTIKTITAKSQNLSGAAAASAKKKASASAASSAGTEQDASKRAGASAQSQFYHHHAAMYGEDDINDVAAMGGVNLAEETQRILGSTEFVGTQIRSCKDEVFLHLPALQSRIRNIIARHGLEEPSNEVAVLISHACQERLKNVVEKLAIIAEHRIDIIKVDPRYEVTKDVRGQIKFLEELDKAEQKRHEEQEREMLMRAAKSRSKTEDPEQAKLKAKAKEMQRAEMEELRQRDANLTALQAIGPRKKPKLEEGSSTSATPGASGIGSLSGKAPTPLRPRIKRVNLRDMLFYMEQERESCRSQMLYKAYLK</sequence>
<organism evidence="8">
    <name type="scientific">Anopheles darlingi</name>
    <name type="common">Mosquito</name>
    <dbReference type="NCBI Taxonomy" id="43151"/>
    <lineage>
        <taxon>Eukaryota</taxon>
        <taxon>Metazoa</taxon>
        <taxon>Ecdysozoa</taxon>
        <taxon>Arthropoda</taxon>
        <taxon>Hexapoda</taxon>
        <taxon>Insecta</taxon>
        <taxon>Pterygota</taxon>
        <taxon>Neoptera</taxon>
        <taxon>Endopterygota</taxon>
        <taxon>Diptera</taxon>
        <taxon>Nematocera</taxon>
        <taxon>Culicoidea</taxon>
        <taxon>Culicidae</taxon>
        <taxon>Anophelinae</taxon>
        <taxon>Anopheles</taxon>
    </lineage>
</organism>
<keyword evidence="3" id="KW-0805">Transcription regulation</keyword>
<dbReference type="EnsemblMetazoa" id="ADAC002025-RA">
    <property type="protein sequence ID" value="ADAC002025-PA"/>
    <property type="gene ID" value="ADAC002025"/>
</dbReference>
<evidence type="ECO:0000256" key="1">
    <source>
        <dbReference type="ARBA" id="ARBA00004123"/>
    </source>
</evidence>
<dbReference type="InterPro" id="IPR007900">
    <property type="entry name" value="TAF4_C"/>
</dbReference>
<dbReference type="InterPro" id="IPR037249">
    <property type="entry name" value="TAFH/NHR1_dom_sf"/>
</dbReference>
<feature type="compositionally biased region" description="Low complexity" evidence="6">
    <location>
        <begin position="415"/>
        <end position="463"/>
    </location>
</feature>
<dbReference type="CDD" id="cd08045">
    <property type="entry name" value="HFD_TAF4"/>
    <property type="match status" value="1"/>
</dbReference>
<dbReference type="InterPro" id="IPR045144">
    <property type="entry name" value="TAF4"/>
</dbReference>
<protein>
    <recommendedName>
        <fullName evidence="7">TAFH domain-containing protein</fullName>
    </recommendedName>
</protein>
<dbReference type="GO" id="GO:0006367">
    <property type="term" value="P:transcription initiation at RNA polymerase II promoter"/>
    <property type="evidence" value="ECO:0007669"/>
    <property type="project" value="TreeGrafter"/>
</dbReference>
<comment type="subcellular location">
    <subcellularLocation>
        <location evidence="1">Nucleus</location>
    </subcellularLocation>
</comment>
<reference evidence="8" key="3">
    <citation type="journal article" date="2013" name="Nucleic Acids Res.">
        <title>The genome of Anopheles darlingi, the main neotropical malaria vector.</title>
        <authorList>
            <person name="Marinotti O."/>
            <person name="Cerqueira G.C."/>
            <person name="de Almeida L.G."/>
            <person name="Ferro M.I."/>
            <person name="Loreto E.L."/>
            <person name="Zaha A."/>
            <person name="Teixeira S.M."/>
            <person name="Wespiser A.R."/>
            <person name="Almeida E Silva A."/>
            <person name="Schlindwein A.D."/>
            <person name="Pacheco A.C."/>
            <person name="Silva A.L."/>
            <person name="Graveley B.R."/>
            <person name="Walenz B.P."/>
            <person name="Lima Bde A."/>
            <person name="Ribeiro C.A."/>
            <person name="Nunes-Silva C.G."/>
            <person name="de Carvalho C.R."/>
            <person name="Soares C.M."/>
            <person name="de Menezes C.B."/>
            <person name="Matiolli C."/>
            <person name="Caffrey D."/>
            <person name="Araujo D.A."/>
            <person name="de Oliveira D.M."/>
            <person name="Golenbock D."/>
            <person name="Grisard E.C."/>
            <person name="Fantinatti-Garboggini F."/>
            <person name="de Carvalho F.M."/>
            <person name="Barcellos F.G."/>
            <person name="Prosdocimi F."/>
            <person name="May G."/>
            <person name="Azevedo Junior G.M."/>
            <person name="Guimaraes G.M."/>
            <person name="Goldman G.H."/>
            <person name="Padilha I.Q."/>
            <person name="Batista Jda S."/>
            <person name="Ferro J.A."/>
            <person name="Ribeiro J.M."/>
            <person name="Fietto J.L."/>
            <person name="Dabbas K.M."/>
            <person name="Cerdeira L."/>
            <person name="Agnez-Lima L.F."/>
            <person name="Brocchi M."/>
            <person name="de Carvalho M.O."/>
            <person name="Teixeira Mde M."/>
            <person name="Diniz Maia Mde M."/>
            <person name="Goldman M.H."/>
            <person name="Cruz Schneider M.P."/>
            <person name="Felipe M.S."/>
            <person name="Hungria M."/>
            <person name="Nicolas M.F."/>
            <person name="Pereira M."/>
            <person name="Montes M.A."/>
            <person name="Cantao M.E."/>
            <person name="Vincentz M."/>
            <person name="Rafael M.S."/>
            <person name="Silverman N."/>
            <person name="Stoco P.H."/>
            <person name="Souza R.C."/>
            <person name="Vicentini R."/>
            <person name="Gazzinelli R.T."/>
            <person name="Neves Rde O."/>
            <person name="Silva R."/>
            <person name="Astolfi-Filho S."/>
            <person name="Maciel T.E."/>
            <person name="Urmenyi T.P."/>
            <person name="Tadei W.P."/>
            <person name="Camargo E.P."/>
            <person name="de Vasconcelos A.T."/>
        </authorList>
    </citation>
    <scope>NUCLEOTIDE SEQUENCE</scope>
</reference>
<dbReference type="VEuPathDB" id="VectorBase:ADAR2_009831"/>
<dbReference type="Pfam" id="PF05236">
    <property type="entry name" value="TAF4"/>
    <property type="match status" value="1"/>
</dbReference>
<evidence type="ECO:0000313" key="8">
    <source>
        <dbReference type="EMBL" id="ETN66192.1"/>
    </source>
</evidence>